<keyword evidence="1" id="KW-0808">Transferase</keyword>
<evidence type="ECO:0000256" key="2">
    <source>
        <dbReference type="ARBA" id="ARBA00023315"/>
    </source>
</evidence>
<dbReference type="InterPro" id="IPR016181">
    <property type="entry name" value="Acyl_CoA_acyltransferase"/>
</dbReference>
<accession>A0A7Z0IJC9</accession>
<proteinExistence type="predicted"/>
<comment type="caution">
    <text evidence="4">The sequence shown here is derived from an EMBL/GenBank/DDBJ whole genome shotgun (WGS) entry which is preliminary data.</text>
</comment>
<dbReference type="PROSITE" id="PS51186">
    <property type="entry name" value="GNAT"/>
    <property type="match status" value="1"/>
</dbReference>
<evidence type="ECO:0000313" key="4">
    <source>
        <dbReference type="EMBL" id="NYI69291.1"/>
    </source>
</evidence>
<dbReference type="SUPFAM" id="SSF55729">
    <property type="entry name" value="Acyl-CoA N-acyltransferases (Nat)"/>
    <property type="match status" value="1"/>
</dbReference>
<keyword evidence="4" id="KW-0689">Ribosomal protein</keyword>
<protein>
    <submittedName>
        <fullName evidence="4">Ribosomal protein S18 acetylase RimI-like enzyme</fullName>
    </submittedName>
</protein>
<dbReference type="GO" id="GO:0016747">
    <property type="term" value="F:acyltransferase activity, transferring groups other than amino-acyl groups"/>
    <property type="evidence" value="ECO:0007669"/>
    <property type="project" value="InterPro"/>
</dbReference>
<dbReference type="CDD" id="cd04301">
    <property type="entry name" value="NAT_SF"/>
    <property type="match status" value="1"/>
</dbReference>
<dbReference type="GO" id="GO:0005840">
    <property type="term" value="C:ribosome"/>
    <property type="evidence" value="ECO:0007669"/>
    <property type="project" value="UniProtKB-KW"/>
</dbReference>
<name>A0A7Z0IJC9_9MICO</name>
<feature type="domain" description="N-acetyltransferase" evidence="3">
    <location>
        <begin position="6"/>
        <end position="154"/>
    </location>
</feature>
<dbReference type="Gene3D" id="3.40.630.30">
    <property type="match status" value="1"/>
</dbReference>
<dbReference type="Proteomes" id="UP000539111">
    <property type="component" value="Unassembled WGS sequence"/>
</dbReference>
<dbReference type="PANTHER" id="PTHR43877">
    <property type="entry name" value="AMINOALKYLPHOSPHONATE N-ACETYLTRANSFERASE-RELATED-RELATED"/>
    <property type="match status" value="1"/>
</dbReference>
<organism evidence="4 5">
    <name type="scientific">Spelaeicoccus albus</name>
    <dbReference type="NCBI Taxonomy" id="1280376"/>
    <lineage>
        <taxon>Bacteria</taxon>
        <taxon>Bacillati</taxon>
        <taxon>Actinomycetota</taxon>
        <taxon>Actinomycetes</taxon>
        <taxon>Micrococcales</taxon>
        <taxon>Brevibacteriaceae</taxon>
        <taxon>Spelaeicoccus</taxon>
    </lineage>
</organism>
<dbReference type="Pfam" id="PF00583">
    <property type="entry name" value="Acetyltransf_1"/>
    <property type="match status" value="1"/>
</dbReference>
<evidence type="ECO:0000256" key="1">
    <source>
        <dbReference type="ARBA" id="ARBA00022679"/>
    </source>
</evidence>
<gene>
    <name evidence="4" type="ORF">BJY26_003597</name>
</gene>
<evidence type="ECO:0000313" key="5">
    <source>
        <dbReference type="Proteomes" id="UP000539111"/>
    </source>
</evidence>
<dbReference type="InterPro" id="IPR000182">
    <property type="entry name" value="GNAT_dom"/>
</dbReference>
<dbReference type="EMBL" id="JACBZP010000001">
    <property type="protein sequence ID" value="NYI69291.1"/>
    <property type="molecule type" value="Genomic_DNA"/>
</dbReference>
<keyword evidence="2" id="KW-0012">Acyltransferase</keyword>
<reference evidence="4 5" key="1">
    <citation type="submission" date="2020-07" db="EMBL/GenBank/DDBJ databases">
        <title>Sequencing the genomes of 1000 actinobacteria strains.</title>
        <authorList>
            <person name="Klenk H.-P."/>
        </authorList>
    </citation>
    <scope>NUCLEOTIDE SEQUENCE [LARGE SCALE GENOMIC DNA]</scope>
    <source>
        <strain evidence="4 5">DSM 26341</strain>
    </source>
</reference>
<keyword evidence="4" id="KW-0687">Ribonucleoprotein</keyword>
<dbReference type="AlphaFoldDB" id="A0A7Z0IJC9"/>
<evidence type="ECO:0000259" key="3">
    <source>
        <dbReference type="PROSITE" id="PS51186"/>
    </source>
</evidence>
<keyword evidence="5" id="KW-1185">Reference proteome</keyword>
<dbReference type="RefSeq" id="WP_179429542.1">
    <property type="nucleotide sequence ID" value="NZ_JACBZP010000001.1"/>
</dbReference>
<sequence>MADGDISIVPLDEVDGQDLRDFLISAQSEFWDGKDLSEQHQPVWFRQFAHDGLIARRGSETVGYLLGSVPANGHAYIHLVATKSSARGSGIGRSLYGEFASKAEAEGATSIQATTVPDNASSIAFHSAMGYRAELVSDYAGPGQDRVLFELSLDSTD</sequence>
<dbReference type="InterPro" id="IPR050832">
    <property type="entry name" value="Bact_Acetyltransf"/>
</dbReference>
<dbReference type="InterPro" id="IPR017255">
    <property type="entry name" value="AcTrfase_GNAT_prd"/>
</dbReference>
<dbReference type="PIRSF" id="PIRSF037663">
    <property type="entry name" value="Acetyltransf_GNAT_prd"/>
    <property type="match status" value="1"/>
</dbReference>